<evidence type="ECO:0000313" key="1">
    <source>
        <dbReference type="EMBL" id="OCH92016.1"/>
    </source>
</evidence>
<sequence>MLLNTETISELISRHSSKLRRPHRFYAGRLVAHLFHAHVVGSTAAVCCSYFYPTSYLAPCGMASRLIRSSYYRVPRKTRRGEFGKSPWLGAQRALVTRANFRPRTNNGRGCAVAVLSDHCPHFDTERGARKLRSASR</sequence>
<accession>A0A8E2AWT5</accession>
<organism evidence="1 2">
    <name type="scientific">Obba rivulosa</name>
    <dbReference type="NCBI Taxonomy" id="1052685"/>
    <lineage>
        <taxon>Eukaryota</taxon>
        <taxon>Fungi</taxon>
        <taxon>Dikarya</taxon>
        <taxon>Basidiomycota</taxon>
        <taxon>Agaricomycotina</taxon>
        <taxon>Agaricomycetes</taxon>
        <taxon>Polyporales</taxon>
        <taxon>Gelatoporiaceae</taxon>
        <taxon>Obba</taxon>
    </lineage>
</organism>
<keyword evidence="2" id="KW-1185">Reference proteome</keyword>
<protein>
    <submittedName>
        <fullName evidence="1">Uncharacterized protein</fullName>
    </submittedName>
</protein>
<dbReference type="Proteomes" id="UP000250043">
    <property type="component" value="Unassembled WGS sequence"/>
</dbReference>
<dbReference type="AlphaFoldDB" id="A0A8E2AWT5"/>
<reference evidence="1 2" key="1">
    <citation type="submission" date="2016-07" db="EMBL/GenBank/DDBJ databases">
        <title>Draft genome of the white-rot fungus Obba rivulosa 3A-2.</title>
        <authorList>
            <consortium name="DOE Joint Genome Institute"/>
            <person name="Miettinen O."/>
            <person name="Riley R."/>
            <person name="Acob R."/>
            <person name="Barry K."/>
            <person name="Cullen D."/>
            <person name="De Vries R."/>
            <person name="Hainaut M."/>
            <person name="Hatakka A."/>
            <person name="Henrissat B."/>
            <person name="Hilden K."/>
            <person name="Kuo R."/>
            <person name="Labutti K."/>
            <person name="Lipzen A."/>
            <person name="Makela M.R."/>
            <person name="Sandor L."/>
            <person name="Spatafora J.W."/>
            <person name="Grigoriev I.V."/>
            <person name="Hibbett D.S."/>
        </authorList>
    </citation>
    <scope>NUCLEOTIDE SEQUENCE [LARGE SCALE GENOMIC DNA]</scope>
    <source>
        <strain evidence="1 2">3A-2</strain>
    </source>
</reference>
<dbReference type="EMBL" id="KV722375">
    <property type="protein sequence ID" value="OCH92016.1"/>
    <property type="molecule type" value="Genomic_DNA"/>
</dbReference>
<name>A0A8E2AWT5_9APHY</name>
<proteinExistence type="predicted"/>
<gene>
    <name evidence="1" type="ORF">OBBRIDRAFT_478807</name>
</gene>
<evidence type="ECO:0000313" key="2">
    <source>
        <dbReference type="Proteomes" id="UP000250043"/>
    </source>
</evidence>